<dbReference type="PROSITE" id="PS50887">
    <property type="entry name" value="GGDEF"/>
    <property type="match status" value="1"/>
</dbReference>
<dbReference type="InterPro" id="IPR007894">
    <property type="entry name" value="MASE2"/>
</dbReference>
<evidence type="ECO:0000256" key="1">
    <source>
        <dbReference type="ARBA" id="ARBA00001946"/>
    </source>
</evidence>
<keyword evidence="6" id="KW-1185">Reference proteome</keyword>
<dbReference type="GO" id="GO:0052621">
    <property type="term" value="F:diguanylate cyclase activity"/>
    <property type="evidence" value="ECO:0007669"/>
    <property type="project" value="UniProtKB-EC"/>
</dbReference>
<dbReference type="CDD" id="cd01949">
    <property type="entry name" value="GGDEF"/>
    <property type="match status" value="1"/>
</dbReference>
<dbReference type="RefSeq" id="WP_120369647.1">
    <property type="nucleotide sequence ID" value="NZ_RAXU01000005.1"/>
</dbReference>
<accession>A0A3A8EXZ0</accession>
<sequence length="350" mass="39723">MSYIKTDEKILLQRSKRYVYRIFLMRQTGTVLCFLSIASVLHYLNYSPFVYVLLGFNAFCWPTIAFFYAKKTMDVVKTTNLSLVIDAALGGFWVAMMAVSPFPALIMIAILISDRYAAGGWNVLKPSLIAMFVTFVIVWAVLGFPLNLSFSASIVWCSLPLATVYIMSLSMLTRNLAVQLINKNREFERIALMDPRLHIPNRRLFEQRLSSIFVQTQRNGTHAHLMLLDVDNFKYINDTYGHEAGDYFLAEMSSILRHIIGPKDTPARFGGDELAIIVVDQTNEQILELATNISESIKKIRLQSDDQFFASISIGIASVETAKTVSEWFGLADKALYYVKRNGRNGIRIY</sequence>
<keyword evidence="3" id="KW-0472">Membrane</keyword>
<dbReference type="InterPro" id="IPR000160">
    <property type="entry name" value="GGDEF_dom"/>
</dbReference>
<feature type="domain" description="GGDEF" evidence="4">
    <location>
        <begin position="221"/>
        <end position="350"/>
    </location>
</feature>
<comment type="caution">
    <text evidence="5">The sequence shown here is derived from an EMBL/GenBank/DDBJ whole genome shotgun (WGS) entry which is preliminary data.</text>
</comment>
<feature type="transmembrane region" description="Helical" evidence="3">
    <location>
        <begin position="20"/>
        <end position="43"/>
    </location>
</feature>
<dbReference type="InterPro" id="IPR043128">
    <property type="entry name" value="Rev_trsase/Diguanyl_cyclase"/>
</dbReference>
<keyword evidence="3" id="KW-0812">Transmembrane</keyword>
<dbReference type="AlphaFoldDB" id="A0A3A8EXZ0"/>
<dbReference type="InterPro" id="IPR029787">
    <property type="entry name" value="Nucleotide_cyclase"/>
</dbReference>
<reference evidence="5 6" key="1">
    <citation type="submission" date="2018-09" db="EMBL/GenBank/DDBJ databases">
        <title>The draft genome of Acinetobacter spp. strains.</title>
        <authorList>
            <person name="Qin J."/>
            <person name="Feng Y."/>
            <person name="Zong Z."/>
        </authorList>
    </citation>
    <scope>NUCLEOTIDE SEQUENCE [LARGE SCALE GENOMIC DNA]</scope>
    <source>
        <strain evidence="5 6">WCHAc060096</strain>
    </source>
</reference>
<feature type="transmembrane region" description="Helical" evidence="3">
    <location>
        <begin position="124"/>
        <end position="142"/>
    </location>
</feature>
<dbReference type="SUPFAM" id="SSF55073">
    <property type="entry name" value="Nucleotide cyclase"/>
    <property type="match status" value="1"/>
</dbReference>
<feature type="transmembrane region" description="Helical" evidence="3">
    <location>
        <begin position="49"/>
        <end position="69"/>
    </location>
</feature>
<dbReference type="Gene3D" id="3.30.70.270">
    <property type="match status" value="1"/>
</dbReference>
<dbReference type="InterPro" id="IPR050469">
    <property type="entry name" value="Diguanylate_Cyclase"/>
</dbReference>
<dbReference type="GO" id="GO:1902201">
    <property type="term" value="P:negative regulation of bacterial-type flagellum-dependent cell motility"/>
    <property type="evidence" value="ECO:0007669"/>
    <property type="project" value="TreeGrafter"/>
</dbReference>
<dbReference type="Proteomes" id="UP000269001">
    <property type="component" value="Unassembled WGS sequence"/>
</dbReference>
<evidence type="ECO:0000259" key="4">
    <source>
        <dbReference type="PROSITE" id="PS50887"/>
    </source>
</evidence>
<evidence type="ECO:0000256" key="3">
    <source>
        <dbReference type="SAM" id="Phobius"/>
    </source>
</evidence>
<dbReference type="Pfam" id="PF05230">
    <property type="entry name" value="MASE2"/>
    <property type="match status" value="1"/>
</dbReference>
<keyword evidence="3" id="KW-1133">Transmembrane helix</keyword>
<dbReference type="PANTHER" id="PTHR45138">
    <property type="entry name" value="REGULATORY COMPONENTS OF SENSORY TRANSDUCTION SYSTEM"/>
    <property type="match status" value="1"/>
</dbReference>
<organism evidence="5 6">
    <name type="scientific">Acinetobacter guerrae</name>
    <dbReference type="NCBI Taxonomy" id="1843371"/>
    <lineage>
        <taxon>Bacteria</taxon>
        <taxon>Pseudomonadati</taxon>
        <taxon>Pseudomonadota</taxon>
        <taxon>Gammaproteobacteria</taxon>
        <taxon>Moraxellales</taxon>
        <taxon>Moraxellaceae</taxon>
        <taxon>Acinetobacter</taxon>
    </lineage>
</organism>
<dbReference type="EMBL" id="RAXU01000005">
    <property type="protein sequence ID" value="RKG34934.1"/>
    <property type="molecule type" value="Genomic_DNA"/>
</dbReference>
<feature type="transmembrane region" description="Helical" evidence="3">
    <location>
        <begin position="81"/>
        <end position="112"/>
    </location>
</feature>
<gene>
    <name evidence="5" type="ORF">D7V21_06170</name>
</gene>
<dbReference type="NCBIfam" id="TIGR00254">
    <property type="entry name" value="GGDEF"/>
    <property type="match status" value="1"/>
</dbReference>
<dbReference type="FunFam" id="3.30.70.270:FF:000001">
    <property type="entry name" value="Diguanylate cyclase domain protein"/>
    <property type="match status" value="1"/>
</dbReference>
<comment type="cofactor">
    <cofactor evidence="1">
        <name>Mg(2+)</name>
        <dbReference type="ChEBI" id="CHEBI:18420"/>
    </cofactor>
</comment>
<protein>
    <recommendedName>
        <fullName evidence="2">diguanylate cyclase</fullName>
        <ecNumber evidence="2">2.7.7.65</ecNumber>
    </recommendedName>
</protein>
<evidence type="ECO:0000313" key="5">
    <source>
        <dbReference type="EMBL" id="RKG34934.1"/>
    </source>
</evidence>
<dbReference type="Pfam" id="PF00990">
    <property type="entry name" value="GGDEF"/>
    <property type="match status" value="1"/>
</dbReference>
<dbReference type="GO" id="GO:0043709">
    <property type="term" value="P:cell adhesion involved in single-species biofilm formation"/>
    <property type="evidence" value="ECO:0007669"/>
    <property type="project" value="TreeGrafter"/>
</dbReference>
<evidence type="ECO:0000256" key="2">
    <source>
        <dbReference type="ARBA" id="ARBA00012528"/>
    </source>
</evidence>
<dbReference type="GO" id="GO:0005886">
    <property type="term" value="C:plasma membrane"/>
    <property type="evidence" value="ECO:0007669"/>
    <property type="project" value="TreeGrafter"/>
</dbReference>
<feature type="transmembrane region" description="Helical" evidence="3">
    <location>
        <begin position="154"/>
        <end position="172"/>
    </location>
</feature>
<proteinExistence type="predicted"/>
<dbReference type="EC" id="2.7.7.65" evidence="2"/>
<dbReference type="PANTHER" id="PTHR45138:SF24">
    <property type="entry name" value="DIGUANYLATE CYCLASE DGCC-RELATED"/>
    <property type="match status" value="1"/>
</dbReference>
<evidence type="ECO:0000313" key="6">
    <source>
        <dbReference type="Proteomes" id="UP000269001"/>
    </source>
</evidence>
<dbReference type="SMART" id="SM00267">
    <property type="entry name" value="GGDEF"/>
    <property type="match status" value="1"/>
</dbReference>
<name>A0A3A8EXZ0_9GAMM</name>